<dbReference type="FunFam" id="3.40.50.300:FF:000913">
    <property type="entry name" value="ABC multidrug transporter SitT"/>
    <property type="match status" value="1"/>
</dbReference>
<evidence type="ECO:0000256" key="2">
    <source>
        <dbReference type="ARBA" id="ARBA00007577"/>
    </source>
</evidence>
<evidence type="ECO:0000256" key="8">
    <source>
        <dbReference type="ARBA" id="ARBA00022989"/>
    </source>
</evidence>
<dbReference type="SUPFAM" id="SSF52540">
    <property type="entry name" value="P-loop containing nucleoside triphosphate hydrolases"/>
    <property type="match status" value="2"/>
</dbReference>
<accession>A0AAD6UNY4</accession>
<dbReference type="InterPro" id="IPR027417">
    <property type="entry name" value="P-loop_NTPase"/>
</dbReference>
<comment type="similarity">
    <text evidence="2">Belongs to the ABC transporter superfamily. ABCB family. Multidrug resistance exporter (TC 3.A.1.201) subfamily.</text>
</comment>
<comment type="caution">
    <text evidence="15">The sequence shown here is derived from an EMBL/GenBank/DDBJ whole genome shotgun (WGS) entry which is preliminary data.</text>
</comment>
<sequence>MDDSGAAMKSPPRRKYLLFGPREPLGKASSTDSSTDGTDEGKDKEEPKVPPVSFFALFRFATPGEISLNVIGIIAAGAAGAISPLLSIFFGNLTEDFVAFTRALTEQDGSAEAAAQVQTAAANFRHASAKNATYLTILGVGIFVTTYIYMNTWIVTAELNGKRIRERYLQAVLRQDPTFFDTVGAGEIVTRIQTDTHLVQQGISEKVPLSVFFTAGFISGFVIAFVRSWRLALVLMTMLPFMSIVGGLMGKFVKKYTELSLKHVSEGGTLAEETFSTIRTAHAFGTQETLAALYDKFVAKARKVDIMAATVQGSGLGAFYFAIFAAYGLAFSYGVTLVNRNEANAGTVVTVFMAIMTGTFSLVILGPEVQAIILAMGAAGKLFATIDRKPLIDSADPSGLKPMPVTGMLALENIRFNYPARPDVPVLRGISLQFPAGTNTALVGASGSGKSTIVALIERFYDPAEGVVRLDGVDVREINLKYLRAQIGYVAQEPVLFNATVRENVAYGLLNSQYESLSAADKFARIQEACIRANADGFVQRLPLGYDTLVGERGFLLSGGQKQRIAIARAIVADPKILLLDEATSALDTESEVVVQAALDNARTGRTTITIAHRLSTIKDADAIYVMGDGSILEHGTHNELLANPSSTYAQLVEAQQLRDTKSRTKAAKLAPGDSSSAGAMMLTPSAAASFDSLKKEAEPSQTKKGKDVSGLGLFDLFVKLTKLNRESWTKYMIGAVFAICAFQLLMHVYPAFGVIYAKGIVAFSDPDPHVRRHLGDRTALYMFLVAIASTIAICMQNYLFGSAAASFTAKLRSLLFRAVVAQEIQFFDKEENNTGSLTSNLSDHPQKVKGLIGITLGASRVIVLKDQANKAAHADSAQIACEAASAFRTVAALTAEDDCLARYSHSLVRPLQGAKRAGVLSSLLYGFSQTTVYWVIALIFWYGSILVSRQECTTLQFYITLMAATFGSMNAGNVFSFAPDLSTAQTAGSAMMQLLASGHGIPSHSKTSRKDSEKEDGHLIFEDVHFNYPTRPGAKVLRGLSFEAKPGEYIALVGSSGSGKSTVIQLIERFYEPGAGHISLDGVEIDKLNVQDYRSRMALVSQEPTLYAGTIRFNIVLGALNPEAKVTQEEVEDACRDANILEFIQSLPKGFDTEVGGKGSQLSGGQKQRIAIARALMRDPKVLLLDEATSALDSSSEKVVQQALDTAAAGRTTIAIAHRLSTIQNANRIYFIKEGVISEAGTHDELLSRDGDYSSFVRLQALEATSPTKA</sequence>
<dbReference type="GO" id="GO:0005886">
    <property type="term" value="C:plasma membrane"/>
    <property type="evidence" value="ECO:0007669"/>
    <property type="project" value="UniProtKB-SubCell"/>
</dbReference>
<feature type="domain" description="ABC transporter" evidence="13">
    <location>
        <begin position="1020"/>
        <end position="1260"/>
    </location>
</feature>
<dbReference type="CDD" id="cd03249">
    <property type="entry name" value="ABC_MTABC3_MDL1_MDL2"/>
    <property type="match status" value="2"/>
</dbReference>
<evidence type="ECO:0000256" key="3">
    <source>
        <dbReference type="ARBA" id="ARBA00022448"/>
    </source>
</evidence>
<evidence type="ECO:0000259" key="13">
    <source>
        <dbReference type="PROSITE" id="PS50893"/>
    </source>
</evidence>
<dbReference type="InterPro" id="IPR036640">
    <property type="entry name" value="ABC1_TM_sf"/>
</dbReference>
<organism evidence="15 16">
    <name type="scientific">Mycena pura</name>
    <dbReference type="NCBI Taxonomy" id="153505"/>
    <lineage>
        <taxon>Eukaryota</taxon>
        <taxon>Fungi</taxon>
        <taxon>Dikarya</taxon>
        <taxon>Basidiomycota</taxon>
        <taxon>Agaricomycotina</taxon>
        <taxon>Agaricomycetes</taxon>
        <taxon>Agaricomycetidae</taxon>
        <taxon>Agaricales</taxon>
        <taxon>Marasmiineae</taxon>
        <taxon>Mycenaceae</taxon>
        <taxon>Mycena</taxon>
    </lineage>
</organism>
<keyword evidence="9 12" id="KW-0472">Membrane</keyword>
<dbReference type="Pfam" id="PF00664">
    <property type="entry name" value="ABC_membrane"/>
    <property type="match status" value="3"/>
</dbReference>
<dbReference type="Proteomes" id="UP001219525">
    <property type="component" value="Unassembled WGS sequence"/>
</dbReference>
<dbReference type="CDD" id="cd18577">
    <property type="entry name" value="ABC_6TM_Pgp_ABCB1_D1_like"/>
    <property type="match status" value="1"/>
</dbReference>
<feature type="transmembrane region" description="Helical" evidence="12">
    <location>
        <begin position="780"/>
        <end position="801"/>
    </location>
</feature>
<feature type="transmembrane region" description="Helical" evidence="12">
    <location>
        <begin position="134"/>
        <end position="155"/>
    </location>
</feature>
<dbReference type="GO" id="GO:0016887">
    <property type="term" value="F:ATP hydrolysis activity"/>
    <property type="evidence" value="ECO:0007669"/>
    <property type="project" value="InterPro"/>
</dbReference>
<keyword evidence="3" id="KW-0813">Transport</keyword>
<evidence type="ECO:0000256" key="5">
    <source>
        <dbReference type="ARBA" id="ARBA00022737"/>
    </source>
</evidence>
<dbReference type="CDD" id="cd18578">
    <property type="entry name" value="ABC_6TM_Pgp_ABCB1_D2_like"/>
    <property type="match status" value="1"/>
</dbReference>
<dbReference type="PROSITE" id="PS50929">
    <property type="entry name" value="ABC_TM1F"/>
    <property type="match status" value="2"/>
</dbReference>
<feature type="domain" description="ABC transmembrane type-1" evidence="14">
    <location>
        <begin position="70"/>
        <end position="374"/>
    </location>
</feature>
<dbReference type="InterPro" id="IPR017871">
    <property type="entry name" value="ABC_transporter-like_CS"/>
</dbReference>
<dbReference type="InterPro" id="IPR039421">
    <property type="entry name" value="Type_1_exporter"/>
</dbReference>
<comment type="subcellular location">
    <subcellularLocation>
        <location evidence="1">Cell membrane</location>
        <topology evidence="1">Multi-pass membrane protein</topology>
    </subcellularLocation>
</comment>
<dbReference type="GO" id="GO:0005524">
    <property type="term" value="F:ATP binding"/>
    <property type="evidence" value="ECO:0007669"/>
    <property type="project" value="UniProtKB-KW"/>
</dbReference>
<dbReference type="InterPro" id="IPR011527">
    <property type="entry name" value="ABC1_TM_dom"/>
</dbReference>
<feature type="domain" description="ABC transmembrane type-1" evidence="14">
    <location>
        <begin position="753"/>
        <end position="984"/>
    </location>
</feature>
<keyword evidence="8 12" id="KW-1133">Transmembrane helix</keyword>
<keyword evidence="5" id="KW-0677">Repeat</keyword>
<keyword evidence="7" id="KW-0067">ATP-binding</keyword>
<feature type="domain" description="ABC transporter" evidence="13">
    <location>
        <begin position="409"/>
        <end position="654"/>
    </location>
</feature>
<dbReference type="PANTHER" id="PTHR43394">
    <property type="entry name" value="ATP-DEPENDENT PERMEASE MDL1, MITOCHONDRIAL"/>
    <property type="match status" value="1"/>
</dbReference>
<reference evidence="15" key="1">
    <citation type="submission" date="2023-03" db="EMBL/GenBank/DDBJ databases">
        <title>Massive genome expansion in bonnet fungi (Mycena s.s.) driven by repeated elements and novel gene families across ecological guilds.</title>
        <authorList>
            <consortium name="Lawrence Berkeley National Laboratory"/>
            <person name="Harder C.B."/>
            <person name="Miyauchi S."/>
            <person name="Viragh M."/>
            <person name="Kuo A."/>
            <person name="Thoen E."/>
            <person name="Andreopoulos B."/>
            <person name="Lu D."/>
            <person name="Skrede I."/>
            <person name="Drula E."/>
            <person name="Henrissat B."/>
            <person name="Morin E."/>
            <person name="Kohler A."/>
            <person name="Barry K."/>
            <person name="LaButti K."/>
            <person name="Morin E."/>
            <person name="Salamov A."/>
            <person name="Lipzen A."/>
            <person name="Mereny Z."/>
            <person name="Hegedus B."/>
            <person name="Baldrian P."/>
            <person name="Stursova M."/>
            <person name="Weitz H."/>
            <person name="Taylor A."/>
            <person name="Grigoriev I.V."/>
            <person name="Nagy L.G."/>
            <person name="Martin F."/>
            <person name="Kauserud H."/>
        </authorList>
    </citation>
    <scope>NUCLEOTIDE SEQUENCE</scope>
    <source>
        <strain evidence="15">9144</strain>
    </source>
</reference>
<dbReference type="AlphaFoldDB" id="A0AAD6UNY4"/>
<evidence type="ECO:0000313" key="15">
    <source>
        <dbReference type="EMBL" id="KAJ7186229.1"/>
    </source>
</evidence>
<evidence type="ECO:0000256" key="1">
    <source>
        <dbReference type="ARBA" id="ARBA00004651"/>
    </source>
</evidence>
<dbReference type="GO" id="GO:0015421">
    <property type="term" value="F:ABC-type oligopeptide transporter activity"/>
    <property type="evidence" value="ECO:0007669"/>
    <property type="project" value="TreeGrafter"/>
</dbReference>
<dbReference type="Pfam" id="PF00005">
    <property type="entry name" value="ABC_tran"/>
    <property type="match status" value="2"/>
</dbReference>
<dbReference type="GO" id="GO:0090374">
    <property type="term" value="P:oligopeptide export from mitochondrion"/>
    <property type="evidence" value="ECO:0007669"/>
    <property type="project" value="TreeGrafter"/>
</dbReference>
<evidence type="ECO:0000259" key="14">
    <source>
        <dbReference type="PROSITE" id="PS50929"/>
    </source>
</evidence>
<feature type="transmembrane region" description="Helical" evidence="12">
    <location>
        <begin position="66"/>
        <end position="90"/>
    </location>
</feature>
<feature type="transmembrane region" description="Helical" evidence="12">
    <location>
        <begin position="207"/>
        <end position="226"/>
    </location>
</feature>
<dbReference type="FunFam" id="1.20.1560.10:FF:000102">
    <property type="entry name" value="ABC multidrug transporter Mdr1"/>
    <property type="match status" value="1"/>
</dbReference>
<feature type="transmembrane region" description="Helical" evidence="12">
    <location>
        <begin position="732"/>
        <end position="760"/>
    </location>
</feature>
<evidence type="ECO:0000256" key="9">
    <source>
        <dbReference type="ARBA" id="ARBA00023136"/>
    </source>
</evidence>
<dbReference type="PROSITE" id="PS50893">
    <property type="entry name" value="ABC_TRANSPORTER_2"/>
    <property type="match status" value="2"/>
</dbReference>
<feature type="transmembrane region" description="Helical" evidence="12">
    <location>
        <begin position="345"/>
        <end position="366"/>
    </location>
</feature>
<dbReference type="PROSITE" id="PS00211">
    <property type="entry name" value="ABC_TRANSPORTER_1"/>
    <property type="match status" value="2"/>
</dbReference>
<evidence type="ECO:0000313" key="16">
    <source>
        <dbReference type="Proteomes" id="UP001219525"/>
    </source>
</evidence>
<dbReference type="Gene3D" id="3.40.50.300">
    <property type="entry name" value="P-loop containing nucleotide triphosphate hydrolases"/>
    <property type="match status" value="2"/>
</dbReference>
<dbReference type="GO" id="GO:0005743">
    <property type="term" value="C:mitochondrial inner membrane"/>
    <property type="evidence" value="ECO:0007669"/>
    <property type="project" value="TreeGrafter"/>
</dbReference>
<dbReference type="InterPro" id="IPR003593">
    <property type="entry name" value="AAA+_ATPase"/>
</dbReference>
<name>A0AAD6UNY4_9AGAR</name>
<keyword evidence="6" id="KW-0547">Nucleotide-binding</keyword>
<feature type="region of interest" description="Disordered" evidence="11">
    <location>
        <begin position="1"/>
        <end position="47"/>
    </location>
</feature>
<feature type="transmembrane region" description="Helical" evidence="12">
    <location>
        <begin position="232"/>
        <end position="253"/>
    </location>
</feature>
<gene>
    <name evidence="15" type="ORF">GGX14DRAFT_485621</name>
</gene>
<dbReference type="SMART" id="SM00382">
    <property type="entry name" value="AAA"/>
    <property type="match status" value="2"/>
</dbReference>
<dbReference type="FunFam" id="3.40.50.300:FF:000066">
    <property type="entry name" value="ABC transporter B family member 1"/>
    <property type="match status" value="1"/>
</dbReference>
<dbReference type="InterPro" id="IPR003439">
    <property type="entry name" value="ABC_transporter-like_ATP-bd"/>
</dbReference>
<keyword evidence="10" id="KW-0325">Glycoprotein</keyword>
<evidence type="ECO:0000256" key="10">
    <source>
        <dbReference type="ARBA" id="ARBA00023180"/>
    </source>
</evidence>
<dbReference type="EMBL" id="JARJCW010000211">
    <property type="protein sequence ID" value="KAJ7186229.1"/>
    <property type="molecule type" value="Genomic_DNA"/>
</dbReference>
<dbReference type="PANTHER" id="PTHR43394:SF27">
    <property type="entry name" value="ATP-DEPENDENT TRANSLOCASE ABCB1-LIKE"/>
    <property type="match status" value="1"/>
</dbReference>
<proteinExistence type="inferred from homology"/>
<keyword evidence="15" id="KW-0378">Hydrolase</keyword>
<evidence type="ECO:0000256" key="7">
    <source>
        <dbReference type="ARBA" id="ARBA00022840"/>
    </source>
</evidence>
<evidence type="ECO:0000256" key="11">
    <source>
        <dbReference type="SAM" id="MobiDB-lite"/>
    </source>
</evidence>
<evidence type="ECO:0000256" key="6">
    <source>
        <dbReference type="ARBA" id="ARBA00022741"/>
    </source>
</evidence>
<evidence type="ECO:0000256" key="4">
    <source>
        <dbReference type="ARBA" id="ARBA00022692"/>
    </source>
</evidence>
<feature type="transmembrane region" description="Helical" evidence="12">
    <location>
        <begin position="306"/>
        <end position="333"/>
    </location>
</feature>
<protein>
    <submittedName>
        <fullName evidence="15">P-loop containing nucleoside triphosphate hydrolase protein</fullName>
    </submittedName>
</protein>
<dbReference type="SUPFAM" id="SSF90123">
    <property type="entry name" value="ABC transporter transmembrane region"/>
    <property type="match status" value="2"/>
</dbReference>
<feature type="transmembrane region" description="Helical" evidence="12">
    <location>
        <begin position="924"/>
        <end position="944"/>
    </location>
</feature>
<keyword evidence="16" id="KW-1185">Reference proteome</keyword>
<keyword evidence="4 12" id="KW-0812">Transmembrane</keyword>
<dbReference type="Gene3D" id="1.20.1560.10">
    <property type="entry name" value="ABC transporter type 1, transmembrane domain"/>
    <property type="match status" value="2"/>
</dbReference>
<evidence type="ECO:0000256" key="12">
    <source>
        <dbReference type="SAM" id="Phobius"/>
    </source>
</evidence>